<evidence type="ECO:0000313" key="2">
    <source>
        <dbReference type="Proteomes" id="UP001500575"/>
    </source>
</evidence>
<sequence length="181" mass="19091">MPELPASYVVVGPPAAGKSTVARLLAGSADRGVHVPVDDLRTMVVSGLVLPNPDWSPALVGQVTAARRVALAALAFYRTDGFRVVIDDFVDPPGLREYDGAISGGLATGVVLRPDPEVAVARARHRETTPEGAAYITEGVRLVFSVLDDLLPRLTSIGWQVVDNTDLDPEQTAAAIQALSQ</sequence>
<name>A0ABN2Z095_9ACTN</name>
<dbReference type="InterPro" id="IPR027417">
    <property type="entry name" value="P-loop_NTPase"/>
</dbReference>
<dbReference type="Gene3D" id="3.40.50.300">
    <property type="entry name" value="P-loop containing nucleotide triphosphate hydrolases"/>
    <property type="match status" value="1"/>
</dbReference>
<reference evidence="2" key="1">
    <citation type="journal article" date="2019" name="Int. J. Syst. Evol. Microbiol.">
        <title>The Global Catalogue of Microorganisms (GCM) 10K type strain sequencing project: providing services to taxonomists for standard genome sequencing and annotation.</title>
        <authorList>
            <consortium name="The Broad Institute Genomics Platform"/>
            <consortium name="The Broad Institute Genome Sequencing Center for Infectious Disease"/>
            <person name="Wu L."/>
            <person name="Ma J."/>
        </authorList>
    </citation>
    <scope>NUCLEOTIDE SEQUENCE [LARGE SCALE GENOMIC DNA]</scope>
    <source>
        <strain evidence="2">JCM 16021</strain>
    </source>
</reference>
<proteinExistence type="predicted"/>
<protein>
    <submittedName>
        <fullName evidence="1">AAA family ATPase</fullName>
    </submittedName>
</protein>
<gene>
    <name evidence="1" type="ORF">GCM10009843_41620</name>
</gene>
<comment type="caution">
    <text evidence="1">The sequence shown here is derived from an EMBL/GenBank/DDBJ whole genome shotgun (WGS) entry which is preliminary data.</text>
</comment>
<organism evidence="1 2">
    <name type="scientific">Nocardioides bigeumensis</name>
    <dbReference type="NCBI Taxonomy" id="433657"/>
    <lineage>
        <taxon>Bacteria</taxon>
        <taxon>Bacillati</taxon>
        <taxon>Actinomycetota</taxon>
        <taxon>Actinomycetes</taxon>
        <taxon>Propionibacteriales</taxon>
        <taxon>Nocardioidaceae</taxon>
        <taxon>Nocardioides</taxon>
    </lineage>
</organism>
<dbReference type="RefSeq" id="WP_344305789.1">
    <property type="nucleotide sequence ID" value="NZ_BAAAQQ010000014.1"/>
</dbReference>
<keyword evidence="2" id="KW-1185">Reference proteome</keyword>
<evidence type="ECO:0000313" key="1">
    <source>
        <dbReference type="EMBL" id="GAA2134787.1"/>
    </source>
</evidence>
<dbReference type="SUPFAM" id="SSF52540">
    <property type="entry name" value="P-loop containing nucleoside triphosphate hydrolases"/>
    <property type="match status" value="1"/>
</dbReference>
<dbReference type="Pfam" id="PF13671">
    <property type="entry name" value="AAA_33"/>
    <property type="match status" value="1"/>
</dbReference>
<accession>A0ABN2Z095</accession>
<dbReference type="Proteomes" id="UP001500575">
    <property type="component" value="Unassembled WGS sequence"/>
</dbReference>
<dbReference type="EMBL" id="BAAAQQ010000014">
    <property type="protein sequence ID" value="GAA2134787.1"/>
    <property type="molecule type" value="Genomic_DNA"/>
</dbReference>